<dbReference type="Proteomes" id="UP000309788">
    <property type="component" value="Unassembled WGS sequence"/>
</dbReference>
<name>A0A5R9K5N4_9BACT</name>
<dbReference type="InterPro" id="IPR021889">
    <property type="entry name" value="DUF3500"/>
</dbReference>
<reference evidence="1 2" key="1">
    <citation type="submission" date="2019-05" db="EMBL/GenBank/DDBJ databases">
        <authorList>
            <person name="Qu J.-H."/>
        </authorList>
    </citation>
    <scope>NUCLEOTIDE SEQUENCE [LARGE SCALE GENOMIC DNA]</scope>
    <source>
        <strain evidence="1 2">Z12</strain>
    </source>
</reference>
<dbReference type="EMBL" id="VCEI01000032">
    <property type="protein sequence ID" value="TLU88867.1"/>
    <property type="molecule type" value="Genomic_DNA"/>
</dbReference>
<dbReference type="OrthoDB" id="581140at2"/>
<protein>
    <submittedName>
        <fullName evidence="1">DUF3500 domain-containing protein</fullName>
    </submittedName>
</protein>
<gene>
    <name evidence="1" type="ORF">FEM55_24405</name>
</gene>
<dbReference type="AlphaFoldDB" id="A0A5R9K5N4"/>
<sequence>MSEAAGSFLKTLNDDQKKTAVVPFSDLSRFDWHFTPRTRKGLALKYMNAAQRRAAMAMVQLVLSPEGYSKAEQIIDLENVLRVVESRPANDTYRDPENFAFLIFGNPGSSDPWGWRVEGHHLSLHFSSVNGEITYTPSFMGSNPGKVLADVPQKGKRILKSEQDLAFELLHSMNASQHEKAVLAEQSPNEIFTSNSRKASLDKMEGIPMSEMNSEQKDLFKKLIMAYLDRYHVTLKNQQWDKLEKADIDKIHFAWMGDKEAVIGANHGQYYRIHGPGFLIEYDNTQNGGNHIHTVVRDLANDFGEDLLRTHYEKAHVK</sequence>
<keyword evidence="2" id="KW-1185">Reference proteome</keyword>
<comment type="caution">
    <text evidence="1">The sequence shown here is derived from an EMBL/GenBank/DDBJ whole genome shotgun (WGS) entry which is preliminary data.</text>
</comment>
<evidence type="ECO:0000313" key="2">
    <source>
        <dbReference type="Proteomes" id="UP000309788"/>
    </source>
</evidence>
<dbReference type="Pfam" id="PF12006">
    <property type="entry name" value="DUF3500"/>
    <property type="match status" value="1"/>
</dbReference>
<evidence type="ECO:0000313" key="1">
    <source>
        <dbReference type="EMBL" id="TLU88867.1"/>
    </source>
</evidence>
<proteinExistence type="predicted"/>
<dbReference type="PANTHER" id="PTHR37489:SF1">
    <property type="entry name" value="DUF3500 DOMAIN-CONTAINING PROTEIN"/>
    <property type="match status" value="1"/>
</dbReference>
<organism evidence="1 2">
    <name type="scientific">Dyadobacter sediminis</name>
    <dbReference type="NCBI Taxonomy" id="1493691"/>
    <lineage>
        <taxon>Bacteria</taxon>
        <taxon>Pseudomonadati</taxon>
        <taxon>Bacteroidota</taxon>
        <taxon>Cytophagia</taxon>
        <taxon>Cytophagales</taxon>
        <taxon>Spirosomataceae</taxon>
        <taxon>Dyadobacter</taxon>
    </lineage>
</organism>
<dbReference type="PANTHER" id="PTHR37489">
    <property type="entry name" value="DUF3500 DOMAIN-CONTAINING PROTEIN"/>
    <property type="match status" value="1"/>
</dbReference>
<accession>A0A5R9K5N4</accession>